<evidence type="ECO:0000256" key="1">
    <source>
        <dbReference type="ARBA" id="ARBA00004651"/>
    </source>
</evidence>
<sequence>MSPLITLLLLSGYFAILMGIAYLTGRGGSTATFYVGKRTAPWPAIAFGMVGVSLSGVSFISVPGLVLRGQFHYMQMVLGYIVGYYAIAYILLPIYYRLRIPSIYSYLKERFGSWSHKTGALLFFISRLTVAALRLMLVAHVLQTFIFSAWGIPFWVTVAVTIGLIWLYTHRGGMQTVIWTDVFQTSVMLISLIITIILISQQLHSPSLEILRRVADSGYASWFEFSDWKSPYHFVKQFLAGVFIPIAMTGLDQDMMQKNLGCRTLRDAQRNMVAYGYAFTPINLLLLGLGVLLILYSQQVALPLPAKPDDLYTGVVTAGLLPPMVGLLFTLGIIAAAYSSADSALTALTTSFTLDILGVKEPALRGTTDQNTQPSNASALSRVRGKLQPTRIVHLALSVALLGTILLFSLLGEGSVISTLFTAVGYTYGPLLGLYTLGIFTRKRPREQLVPIICLLAPILCYTGQWYIALRTGYHMGYELLLVNGALTFAGLWLSAIGRKYAQ</sequence>
<dbReference type="Gene3D" id="1.20.1730.10">
    <property type="entry name" value="Sodium/glucose cotransporter"/>
    <property type="match status" value="1"/>
</dbReference>
<evidence type="ECO:0000256" key="11">
    <source>
        <dbReference type="RuleBase" id="RU362091"/>
    </source>
</evidence>
<evidence type="ECO:0000256" key="2">
    <source>
        <dbReference type="ARBA" id="ARBA00006434"/>
    </source>
</evidence>
<dbReference type="InterPro" id="IPR001734">
    <property type="entry name" value="Na/solute_symporter"/>
</dbReference>
<dbReference type="PATRIC" id="fig|1702214.3.peg.494"/>
<evidence type="ECO:0008006" key="15">
    <source>
        <dbReference type="Google" id="ProtNLM"/>
    </source>
</evidence>
<evidence type="ECO:0000256" key="4">
    <source>
        <dbReference type="ARBA" id="ARBA00022475"/>
    </source>
</evidence>
<keyword evidence="3" id="KW-0813">Transport</keyword>
<evidence type="ECO:0000313" key="14">
    <source>
        <dbReference type="Proteomes" id="UP000054172"/>
    </source>
</evidence>
<keyword evidence="10" id="KW-0739">Sodium transport</keyword>
<keyword evidence="5 12" id="KW-0812">Transmembrane</keyword>
<evidence type="ECO:0000256" key="5">
    <source>
        <dbReference type="ARBA" id="ARBA00022692"/>
    </source>
</evidence>
<evidence type="ECO:0000256" key="10">
    <source>
        <dbReference type="ARBA" id="ARBA00023201"/>
    </source>
</evidence>
<accession>A0A0Q4B430</accession>
<keyword evidence="7" id="KW-0915">Sodium</keyword>
<dbReference type="AlphaFoldDB" id="A0A0Q4B430"/>
<dbReference type="PANTHER" id="PTHR42985:SF47">
    <property type="entry name" value="INTEGRAL MEMBRANE TRANSPORT PROTEIN"/>
    <property type="match status" value="1"/>
</dbReference>
<dbReference type="GO" id="GO:0015293">
    <property type="term" value="F:symporter activity"/>
    <property type="evidence" value="ECO:0007669"/>
    <property type="project" value="TreeGrafter"/>
</dbReference>
<keyword evidence="6 12" id="KW-1133">Transmembrane helix</keyword>
<dbReference type="CDD" id="cd10326">
    <property type="entry name" value="SLC5sbd_NIS-like"/>
    <property type="match status" value="1"/>
</dbReference>
<dbReference type="InterPro" id="IPR038377">
    <property type="entry name" value="Na/Glc_symporter_sf"/>
</dbReference>
<name>A0A0Q4B430_9BACT</name>
<evidence type="ECO:0000256" key="8">
    <source>
        <dbReference type="ARBA" id="ARBA00023065"/>
    </source>
</evidence>
<keyword evidence="9 12" id="KW-0472">Membrane</keyword>
<feature type="transmembrane region" description="Helical" evidence="12">
    <location>
        <begin position="145"/>
        <end position="169"/>
    </location>
</feature>
<keyword evidence="8" id="KW-0406">Ion transport</keyword>
<evidence type="ECO:0000256" key="6">
    <source>
        <dbReference type="ARBA" id="ARBA00022989"/>
    </source>
</evidence>
<comment type="caution">
    <text evidence="13">The sequence shown here is derived from an EMBL/GenBank/DDBJ whole genome shotgun (WGS) entry which is preliminary data.</text>
</comment>
<proteinExistence type="inferred from homology"/>
<feature type="transmembrane region" description="Helical" evidence="12">
    <location>
        <begin position="77"/>
        <end position="98"/>
    </location>
</feature>
<dbReference type="PROSITE" id="PS50283">
    <property type="entry name" value="NA_SOLUT_SYMP_3"/>
    <property type="match status" value="1"/>
</dbReference>
<gene>
    <name evidence="13" type="ORF">AL399_06100</name>
</gene>
<protein>
    <recommendedName>
        <fullName evidence="15">Sodium:solute symporter</fullName>
    </recommendedName>
</protein>
<dbReference type="InterPro" id="IPR051163">
    <property type="entry name" value="Sodium:Solute_Symporter_SSF"/>
</dbReference>
<feature type="transmembrane region" description="Helical" evidence="12">
    <location>
        <begin position="6"/>
        <end position="23"/>
    </location>
</feature>
<feature type="transmembrane region" description="Helical" evidence="12">
    <location>
        <begin position="417"/>
        <end position="437"/>
    </location>
</feature>
<feature type="transmembrane region" description="Helical" evidence="12">
    <location>
        <begin position="392"/>
        <end position="411"/>
    </location>
</feature>
<comment type="subcellular location">
    <subcellularLocation>
        <location evidence="1">Cell membrane</location>
        <topology evidence="1">Multi-pass membrane protein</topology>
    </subcellularLocation>
</comment>
<evidence type="ECO:0000313" key="13">
    <source>
        <dbReference type="EMBL" id="KQM08642.1"/>
    </source>
</evidence>
<dbReference type="EMBL" id="LIIK01000027">
    <property type="protein sequence ID" value="KQM08642.1"/>
    <property type="molecule type" value="Genomic_DNA"/>
</dbReference>
<feature type="transmembrane region" description="Helical" evidence="12">
    <location>
        <begin position="44"/>
        <end position="65"/>
    </location>
</feature>
<evidence type="ECO:0000256" key="12">
    <source>
        <dbReference type="SAM" id="Phobius"/>
    </source>
</evidence>
<reference evidence="13" key="1">
    <citation type="submission" date="2015-08" db="EMBL/GenBank/DDBJ databases">
        <title>Candidatus Bacteriodes Periocalifornicus.</title>
        <authorList>
            <person name="McLean J.S."/>
            <person name="Kelley S."/>
        </authorList>
    </citation>
    <scope>NUCLEOTIDE SEQUENCE [LARGE SCALE GENOMIC DNA]</scope>
    <source>
        <strain evidence="13">12B</strain>
    </source>
</reference>
<keyword evidence="4" id="KW-1003">Cell membrane</keyword>
<feature type="transmembrane region" description="Helical" evidence="12">
    <location>
        <begin position="449"/>
        <end position="468"/>
    </location>
</feature>
<keyword evidence="14" id="KW-1185">Reference proteome</keyword>
<feature type="transmembrane region" description="Helical" evidence="12">
    <location>
        <begin position="480"/>
        <end position="498"/>
    </location>
</feature>
<evidence type="ECO:0000256" key="7">
    <source>
        <dbReference type="ARBA" id="ARBA00023053"/>
    </source>
</evidence>
<evidence type="ECO:0000256" key="3">
    <source>
        <dbReference type="ARBA" id="ARBA00022448"/>
    </source>
</evidence>
<feature type="transmembrane region" description="Helical" evidence="12">
    <location>
        <begin position="272"/>
        <end position="296"/>
    </location>
</feature>
<dbReference type="Proteomes" id="UP000054172">
    <property type="component" value="Unassembled WGS sequence"/>
</dbReference>
<evidence type="ECO:0000256" key="9">
    <source>
        <dbReference type="ARBA" id="ARBA00023136"/>
    </source>
</evidence>
<dbReference type="STRING" id="1702214.AL399_06100"/>
<feature type="transmembrane region" description="Helical" evidence="12">
    <location>
        <begin position="234"/>
        <end position="251"/>
    </location>
</feature>
<comment type="similarity">
    <text evidence="2 11">Belongs to the sodium:solute symporter (SSF) (TC 2.A.21) family.</text>
</comment>
<dbReference type="GO" id="GO:0005886">
    <property type="term" value="C:plasma membrane"/>
    <property type="evidence" value="ECO:0007669"/>
    <property type="project" value="UniProtKB-SubCell"/>
</dbReference>
<dbReference type="PANTHER" id="PTHR42985">
    <property type="entry name" value="SODIUM-COUPLED MONOCARBOXYLATE TRANSPORTER"/>
    <property type="match status" value="1"/>
</dbReference>
<organism evidence="13 14">
    <name type="scientific">Candidatus [Bacteroides] periocalifornicus</name>
    <dbReference type="NCBI Taxonomy" id="1702214"/>
    <lineage>
        <taxon>Bacteria</taxon>
        <taxon>Pseudomonadati</taxon>
        <taxon>Bacteroidota</taxon>
    </lineage>
</organism>
<feature type="transmembrane region" description="Helical" evidence="12">
    <location>
        <begin position="316"/>
        <end position="338"/>
    </location>
</feature>
<dbReference type="Pfam" id="PF00474">
    <property type="entry name" value="SSF"/>
    <property type="match status" value="1"/>
</dbReference>
<feature type="transmembrane region" description="Helical" evidence="12">
    <location>
        <begin position="119"/>
        <end position="139"/>
    </location>
</feature>
<dbReference type="GO" id="GO:0006814">
    <property type="term" value="P:sodium ion transport"/>
    <property type="evidence" value="ECO:0007669"/>
    <property type="project" value="UniProtKB-KW"/>
</dbReference>
<feature type="transmembrane region" description="Helical" evidence="12">
    <location>
        <begin position="176"/>
        <end position="199"/>
    </location>
</feature>